<reference evidence="1" key="3">
    <citation type="submission" date="2018-05" db="EMBL/GenBank/DDBJ databases">
        <title>OgluRS3 (Oryza glumaepatula Reference Sequence Version 3).</title>
        <authorList>
            <person name="Zhang J."/>
            <person name="Kudrna D."/>
            <person name="Lee S."/>
            <person name="Talag J."/>
            <person name="Welchert J."/>
            <person name="Wing R.A."/>
        </authorList>
    </citation>
    <scope>NUCLEOTIDE SEQUENCE [LARGE SCALE GENOMIC DNA]</scope>
</reference>
<dbReference type="AlphaFoldDB" id="A0A0D9Y873"/>
<sequence length="154" mass="16920">MEMAFERRRKMGWEWYDRLIDREEDQIMMMGKAAAAATTTMISGVVILARIQQPRVLGLTTAMGSRRESFGVDHGVRITDSVPPPSQVWWRQFRVVGLGAVDPDLVTKAAGSRPTAGRALVRAAGEGSINGAWGRGASCGEARYGWQSSSHSRR</sequence>
<reference evidence="1" key="2">
    <citation type="submission" date="2015-04" db="UniProtKB">
        <authorList>
            <consortium name="EnsemblPlants"/>
        </authorList>
    </citation>
    <scope>IDENTIFICATION</scope>
</reference>
<evidence type="ECO:0000313" key="1">
    <source>
        <dbReference type="EnsemblPlants" id="OGLUM01G16900.1"/>
    </source>
</evidence>
<evidence type="ECO:0000313" key="2">
    <source>
        <dbReference type="Proteomes" id="UP000026961"/>
    </source>
</evidence>
<dbReference type="EnsemblPlants" id="OGLUM01G16900.1">
    <property type="protein sequence ID" value="OGLUM01G16900.1"/>
    <property type="gene ID" value="OGLUM01G16900"/>
</dbReference>
<accession>A0A0D9Y873</accession>
<proteinExistence type="predicted"/>
<protein>
    <submittedName>
        <fullName evidence="1">Uncharacterized protein</fullName>
    </submittedName>
</protein>
<keyword evidence="2" id="KW-1185">Reference proteome</keyword>
<reference evidence="1" key="1">
    <citation type="submission" date="2013-08" db="EMBL/GenBank/DDBJ databases">
        <title>Oryza genome evolution.</title>
        <authorList>
            <person name="Wing R.A."/>
            <person name="Panaud O."/>
            <person name="Oliveira A.C."/>
        </authorList>
    </citation>
    <scope>NUCLEOTIDE SEQUENCE</scope>
</reference>
<organism evidence="1">
    <name type="scientific">Oryza glumipatula</name>
    <dbReference type="NCBI Taxonomy" id="40148"/>
    <lineage>
        <taxon>Eukaryota</taxon>
        <taxon>Viridiplantae</taxon>
        <taxon>Streptophyta</taxon>
        <taxon>Embryophyta</taxon>
        <taxon>Tracheophyta</taxon>
        <taxon>Spermatophyta</taxon>
        <taxon>Magnoliopsida</taxon>
        <taxon>Liliopsida</taxon>
        <taxon>Poales</taxon>
        <taxon>Poaceae</taxon>
        <taxon>BOP clade</taxon>
        <taxon>Oryzoideae</taxon>
        <taxon>Oryzeae</taxon>
        <taxon>Oryzinae</taxon>
        <taxon>Oryza</taxon>
    </lineage>
</organism>
<dbReference type="Gramene" id="OGLUM01G16900.1">
    <property type="protein sequence ID" value="OGLUM01G16900.1"/>
    <property type="gene ID" value="OGLUM01G16900"/>
</dbReference>
<dbReference type="HOGENOM" id="CLU_1707034_0_0_1"/>
<name>A0A0D9Y873_9ORYZ</name>
<dbReference type="Proteomes" id="UP000026961">
    <property type="component" value="Chromosome 1"/>
</dbReference>